<keyword evidence="3" id="KW-1185">Reference proteome</keyword>
<name>A0ABW1SLL4_9LACO</name>
<sequence length="121" mass="13529">MHLSDIGLALIAVVTGQQWSPPHYIMGYQLSEWASIAAIIMFVSGMVVGLVRIAVVNPANVANRELKRSIDSLTAKVDGIGITADQVHKEHDHRLDKHEIWLARHDEELENLKEKITNDKV</sequence>
<reference evidence="3" key="1">
    <citation type="journal article" date="2019" name="Int. J. Syst. Evol. Microbiol.">
        <title>The Global Catalogue of Microorganisms (GCM) 10K type strain sequencing project: providing services to taxonomists for standard genome sequencing and annotation.</title>
        <authorList>
            <consortium name="The Broad Institute Genomics Platform"/>
            <consortium name="The Broad Institute Genome Sequencing Center for Infectious Disease"/>
            <person name="Wu L."/>
            <person name="Ma J."/>
        </authorList>
    </citation>
    <scope>NUCLEOTIDE SEQUENCE [LARGE SCALE GENOMIC DNA]</scope>
    <source>
        <strain evidence="3">CCM 8930</strain>
    </source>
</reference>
<dbReference type="RefSeq" id="WP_137616595.1">
    <property type="nucleotide sequence ID" value="NZ_BJDI01000010.1"/>
</dbReference>
<evidence type="ECO:0000313" key="3">
    <source>
        <dbReference type="Proteomes" id="UP001596171"/>
    </source>
</evidence>
<dbReference type="Proteomes" id="UP001596171">
    <property type="component" value="Unassembled WGS sequence"/>
</dbReference>
<gene>
    <name evidence="2" type="ORF">ACFP1L_11845</name>
</gene>
<proteinExistence type="predicted"/>
<feature type="transmembrane region" description="Helical" evidence="1">
    <location>
        <begin position="34"/>
        <end position="55"/>
    </location>
</feature>
<keyword evidence="1" id="KW-0812">Transmembrane</keyword>
<evidence type="ECO:0000313" key="2">
    <source>
        <dbReference type="EMBL" id="MFC6202555.1"/>
    </source>
</evidence>
<protein>
    <submittedName>
        <fullName evidence="2">Uncharacterized protein</fullName>
    </submittedName>
</protein>
<keyword evidence="1" id="KW-1133">Transmembrane helix</keyword>
<keyword evidence="1" id="KW-0472">Membrane</keyword>
<organism evidence="2 3">
    <name type="scientific">Lactiplantibacillus nangangensis</name>
    <dbReference type="NCBI Taxonomy" id="2559917"/>
    <lineage>
        <taxon>Bacteria</taxon>
        <taxon>Bacillati</taxon>
        <taxon>Bacillota</taxon>
        <taxon>Bacilli</taxon>
        <taxon>Lactobacillales</taxon>
        <taxon>Lactobacillaceae</taxon>
        <taxon>Lactiplantibacillus</taxon>
    </lineage>
</organism>
<dbReference type="EMBL" id="JBHSSE010000024">
    <property type="protein sequence ID" value="MFC6202555.1"/>
    <property type="molecule type" value="Genomic_DNA"/>
</dbReference>
<comment type="caution">
    <text evidence="2">The sequence shown here is derived from an EMBL/GenBank/DDBJ whole genome shotgun (WGS) entry which is preliminary data.</text>
</comment>
<accession>A0ABW1SLL4</accession>
<evidence type="ECO:0000256" key="1">
    <source>
        <dbReference type="SAM" id="Phobius"/>
    </source>
</evidence>